<comment type="caution">
    <text evidence="1">The sequence shown here is derived from an EMBL/GenBank/DDBJ whole genome shotgun (WGS) entry which is preliminary data.</text>
</comment>
<evidence type="ECO:0000313" key="1">
    <source>
        <dbReference type="EMBL" id="OGF62348.1"/>
    </source>
</evidence>
<proteinExistence type="predicted"/>
<protein>
    <submittedName>
        <fullName evidence="1">Glycosyl transferase</fullName>
    </submittedName>
</protein>
<sequence>MSDFLQNGLIANLPFLNKENYIDLETQLDELNQYRKIALILPSLFSELQGKALKNIIDVLKEVDYIDHIVVTLGRTSSSEFSEAKKFFKQLPQKPILIWNDGANVQRLYKKLNKYELPAGPDGKGRSVWMAMGYILALKRAYMIALHDCDILTYNRPMLSRLCYPIASTTLLYEYCKGYYPRYTDRLHGRVTRLLLNPILKALITIVGNLAFLKYLASYRYILAGEFALISELARVMRIQSDWGLEIGVLSEIYYNCSLDRICQVELTDNYDHKHQPLSASDANKGLLKMAVDIVKTLLQNLAAQGIIISSDFIKTLKIAYNHEARKESKKFEDLSTLNSLKYDRHTEGICIEAYMRAIDLAYIEFSKASSPSFIPAWIRVSHAIPNFFDELLEAVEADNK</sequence>
<dbReference type="STRING" id="1817863.A2Y62_16970"/>
<dbReference type="Proteomes" id="UP000178943">
    <property type="component" value="Unassembled WGS sequence"/>
</dbReference>
<gene>
    <name evidence="1" type="ORF">A2Y62_16970</name>
</gene>
<dbReference type="InterPro" id="IPR029044">
    <property type="entry name" value="Nucleotide-diphossugar_trans"/>
</dbReference>
<evidence type="ECO:0000313" key="2">
    <source>
        <dbReference type="Proteomes" id="UP000178943"/>
    </source>
</evidence>
<dbReference type="EMBL" id="MFGW01000180">
    <property type="protein sequence ID" value="OGF62348.1"/>
    <property type="molecule type" value="Genomic_DNA"/>
</dbReference>
<organism evidence="1 2">
    <name type="scientific">Candidatus Fischerbacteria bacterium RBG_13_37_8</name>
    <dbReference type="NCBI Taxonomy" id="1817863"/>
    <lineage>
        <taxon>Bacteria</taxon>
        <taxon>Candidatus Fischeribacteriota</taxon>
    </lineage>
</organism>
<dbReference type="AlphaFoldDB" id="A0A1F5VGG5"/>
<dbReference type="Gene3D" id="3.90.550.10">
    <property type="entry name" value="Spore Coat Polysaccharide Biosynthesis Protein SpsA, Chain A"/>
    <property type="match status" value="1"/>
</dbReference>
<dbReference type="GO" id="GO:0016740">
    <property type="term" value="F:transferase activity"/>
    <property type="evidence" value="ECO:0007669"/>
    <property type="project" value="UniProtKB-KW"/>
</dbReference>
<reference evidence="1 2" key="1">
    <citation type="journal article" date="2016" name="Nat. Commun.">
        <title>Thousands of microbial genomes shed light on interconnected biogeochemical processes in an aquifer system.</title>
        <authorList>
            <person name="Anantharaman K."/>
            <person name="Brown C.T."/>
            <person name="Hug L.A."/>
            <person name="Sharon I."/>
            <person name="Castelle C.J."/>
            <person name="Probst A.J."/>
            <person name="Thomas B.C."/>
            <person name="Singh A."/>
            <person name="Wilkins M.J."/>
            <person name="Karaoz U."/>
            <person name="Brodie E.L."/>
            <person name="Williams K.H."/>
            <person name="Hubbard S.S."/>
            <person name="Banfield J.F."/>
        </authorList>
    </citation>
    <scope>NUCLEOTIDE SEQUENCE [LARGE SCALE GENOMIC DNA]</scope>
</reference>
<keyword evidence="1" id="KW-0808">Transferase</keyword>
<accession>A0A1F5VGG5</accession>
<name>A0A1F5VGG5_9BACT</name>
<dbReference type="SUPFAM" id="SSF53448">
    <property type="entry name" value="Nucleotide-diphospho-sugar transferases"/>
    <property type="match status" value="1"/>
</dbReference>